<evidence type="ECO:0000313" key="2">
    <source>
        <dbReference type="Proteomes" id="UP000175669"/>
    </source>
</evidence>
<proteinExistence type="predicted"/>
<comment type="caution">
    <text evidence="1">The sequence shown here is derived from an EMBL/GenBank/DDBJ whole genome shotgun (WGS) entry which is preliminary data.</text>
</comment>
<protein>
    <recommendedName>
        <fullName evidence="3">DUF3303 domain-containing protein</fullName>
    </recommendedName>
</protein>
<name>A0A1E8CP70_9GAMM</name>
<evidence type="ECO:0000313" key="1">
    <source>
        <dbReference type="EMBL" id="OFE14075.1"/>
    </source>
</evidence>
<dbReference type="Proteomes" id="UP000175669">
    <property type="component" value="Unassembled WGS sequence"/>
</dbReference>
<sequence>MKKYMVVEKFKPGCLEQNYAKYNEGGRLLPEGLYYLNSWVNRDDNICFQLMESNNPELFQEWFAKWSEFVDFELYPLD</sequence>
<dbReference type="STRING" id="1524254.PHACT_10085"/>
<dbReference type="InterPro" id="IPR021734">
    <property type="entry name" value="DUF3303"/>
</dbReference>
<dbReference type="AlphaFoldDB" id="A0A1E8CP70"/>
<dbReference type="EMBL" id="MASR01000001">
    <property type="protein sequence ID" value="OFE14075.1"/>
    <property type="molecule type" value="Genomic_DNA"/>
</dbReference>
<accession>A0A1E8CP70</accession>
<dbReference type="OrthoDB" id="9801877at2"/>
<evidence type="ECO:0008006" key="3">
    <source>
        <dbReference type="Google" id="ProtNLM"/>
    </source>
</evidence>
<keyword evidence="2" id="KW-1185">Reference proteome</keyword>
<reference evidence="2" key="1">
    <citation type="submission" date="2016-07" db="EMBL/GenBank/DDBJ databases">
        <authorList>
            <person name="Florea S."/>
            <person name="Webb J.S."/>
            <person name="Jaromczyk J."/>
            <person name="Schardl C.L."/>
        </authorList>
    </citation>
    <scope>NUCLEOTIDE SEQUENCE [LARGE SCALE GENOMIC DNA]</scope>
    <source>
        <strain evidence="2">KCTC 42131</strain>
    </source>
</reference>
<organism evidence="1 2">
    <name type="scientific">Pseudohongiella acticola</name>
    <dbReference type="NCBI Taxonomy" id="1524254"/>
    <lineage>
        <taxon>Bacteria</taxon>
        <taxon>Pseudomonadati</taxon>
        <taxon>Pseudomonadota</taxon>
        <taxon>Gammaproteobacteria</taxon>
        <taxon>Pseudomonadales</taxon>
        <taxon>Pseudohongiellaceae</taxon>
        <taxon>Pseudohongiella</taxon>
    </lineage>
</organism>
<gene>
    <name evidence="1" type="ORF">PHACT_10085</name>
</gene>
<dbReference type="Pfam" id="PF11746">
    <property type="entry name" value="DUF3303"/>
    <property type="match status" value="1"/>
</dbReference>